<accession>A0AAD7WL93</accession>
<feature type="region of interest" description="Disordered" evidence="1">
    <location>
        <begin position="74"/>
        <end position="110"/>
    </location>
</feature>
<feature type="compositionally biased region" description="Basic and acidic residues" evidence="1">
    <location>
        <begin position="1"/>
        <end position="16"/>
    </location>
</feature>
<name>A0AAD7WL93_9TELE</name>
<dbReference type="AlphaFoldDB" id="A0AAD7WL93"/>
<evidence type="ECO:0000313" key="3">
    <source>
        <dbReference type="Proteomes" id="UP001221898"/>
    </source>
</evidence>
<feature type="region of interest" description="Disordered" evidence="1">
    <location>
        <begin position="1"/>
        <end position="45"/>
    </location>
</feature>
<dbReference type="EMBL" id="JAINUG010000073">
    <property type="protein sequence ID" value="KAJ8401037.1"/>
    <property type="molecule type" value="Genomic_DNA"/>
</dbReference>
<protein>
    <submittedName>
        <fullName evidence="2">Uncharacterized protein</fullName>
    </submittedName>
</protein>
<keyword evidence="3" id="KW-1185">Reference proteome</keyword>
<dbReference type="Proteomes" id="UP001221898">
    <property type="component" value="Unassembled WGS sequence"/>
</dbReference>
<gene>
    <name evidence="2" type="ORF">AAFF_G00389940</name>
</gene>
<sequence>MRERGERMTSESRPDARPFPTGVQLQHALRPDALSPGLRSPGQTANAHSCPFLRNLCEDWDSREAIVPALRWDEAGEDGGLAAPPTGPSDRRSRPRLNGSALTTREFESPPPASLAAGLMFHKLAALLFIEKLKLIF</sequence>
<evidence type="ECO:0000313" key="2">
    <source>
        <dbReference type="EMBL" id="KAJ8401037.1"/>
    </source>
</evidence>
<proteinExistence type="predicted"/>
<comment type="caution">
    <text evidence="2">The sequence shown here is derived from an EMBL/GenBank/DDBJ whole genome shotgun (WGS) entry which is preliminary data.</text>
</comment>
<organism evidence="2 3">
    <name type="scientific">Aldrovandia affinis</name>
    <dbReference type="NCBI Taxonomy" id="143900"/>
    <lineage>
        <taxon>Eukaryota</taxon>
        <taxon>Metazoa</taxon>
        <taxon>Chordata</taxon>
        <taxon>Craniata</taxon>
        <taxon>Vertebrata</taxon>
        <taxon>Euteleostomi</taxon>
        <taxon>Actinopterygii</taxon>
        <taxon>Neopterygii</taxon>
        <taxon>Teleostei</taxon>
        <taxon>Notacanthiformes</taxon>
        <taxon>Halosauridae</taxon>
        <taxon>Aldrovandia</taxon>
    </lineage>
</organism>
<reference evidence="2" key="1">
    <citation type="journal article" date="2023" name="Science">
        <title>Genome structures resolve the early diversification of teleost fishes.</title>
        <authorList>
            <person name="Parey E."/>
            <person name="Louis A."/>
            <person name="Montfort J."/>
            <person name="Bouchez O."/>
            <person name="Roques C."/>
            <person name="Iampietro C."/>
            <person name="Lluch J."/>
            <person name="Castinel A."/>
            <person name="Donnadieu C."/>
            <person name="Desvignes T."/>
            <person name="Floi Bucao C."/>
            <person name="Jouanno E."/>
            <person name="Wen M."/>
            <person name="Mejri S."/>
            <person name="Dirks R."/>
            <person name="Jansen H."/>
            <person name="Henkel C."/>
            <person name="Chen W.J."/>
            <person name="Zahm M."/>
            <person name="Cabau C."/>
            <person name="Klopp C."/>
            <person name="Thompson A.W."/>
            <person name="Robinson-Rechavi M."/>
            <person name="Braasch I."/>
            <person name="Lecointre G."/>
            <person name="Bobe J."/>
            <person name="Postlethwait J.H."/>
            <person name="Berthelot C."/>
            <person name="Roest Crollius H."/>
            <person name="Guiguen Y."/>
        </authorList>
    </citation>
    <scope>NUCLEOTIDE SEQUENCE</scope>
    <source>
        <strain evidence="2">NC1722</strain>
    </source>
</reference>
<evidence type="ECO:0000256" key="1">
    <source>
        <dbReference type="SAM" id="MobiDB-lite"/>
    </source>
</evidence>